<evidence type="ECO:0000313" key="3">
    <source>
        <dbReference type="WBParaSite" id="L893_g15160.t2"/>
    </source>
</evidence>
<evidence type="ECO:0000256" key="1">
    <source>
        <dbReference type="SAM" id="MobiDB-lite"/>
    </source>
</evidence>
<proteinExistence type="predicted"/>
<dbReference type="Proteomes" id="UP000095287">
    <property type="component" value="Unplaced"/>
</dbReference>
<sequence>MQALECFDRRVWRHREEKEGEGFLSEESARKTERRAPIGSTSSLPAVRVKKDHWGQMAAGSARPIAEASRRHRLGAASCSPPQNKCPENTTTNVYGEEGETGRSQGGIIEKALFYDFALRVGATSVYDVAPSKVVVSLKRDTSPARGSASCYQSREHESHELPDRAICPDPASTDPEHFSFSEPYDAGGCRRSEICQLALRRRIGGFGGTDDVGSRDGDENGQ</sequence>
<feature type="region of interest" description="Disordered" evidence="1">
    <location>
        <begin position="17"/>
        <end position="101"/>
    </location>
</feature>
<accession>A0A1I7YDA2</accession>
<evidence type="ECO:0000313" key="2">
    <source>
        <dbReference type="Proteomes" id="UP000095287"/>
    </source>
</evidence>
<dbReference type="AlphaFoldDB" id="A0A1I7YDA2"/>
<protein>
    <submittedName>
        <fullName evidence="3">Uncharacterized protein</fullName>
    </submittedName>
</protein>
<reference evidence="3" key="1">
    <citation type="submission" date="2016-11" db="UniProtKB">
        <authorList>
            <consortium name="WormBaseParasite"/>
        </authorList>
    </citation>
    <scope>IDENTIFICATION</scope>
</reference>
<name>A0A1I7YDA2_9BILA</name>
<feature type="region of interest" description="Disordered" evidence="1">
    <location>
        <begin position="144"/>
        <end position="188"/>
    </location>
</feature>
<feature type="compositionally biased region" description="Polar residues" evidence="1">
    <location>
        <begin position="80"/>
        <end position="94"/>
    </location>
</feature>
<dbReference type="WBParaSite" id="L893_g15160.t2">
    <property type="protein sequence ID" value="L893_g15160.t2"/>
    <property type="gene ID" value="L893_g15160"/>
</dbReference>
<feature type="compositionally biased region" description="Basic and acidic residues" evidence="1">
    <location>
        <begin position="154"/>
        <end position="164"/>
    </location>
</feature>
<organism evidence="2 3">
    <name type="scientific">Steinernema glaseri</name>
    <dbReference type="NCBI Taxonomy" id="37863"/>
    <lineage>
        <taxon>Eukaryota</taxon>
        <taxon>Metazoa</taxon>
        <taxon>Ecdysozoa</taxon>
        <taxon>Nematoda</taxon>
        <taxon>Chromadorea</taxon>
        <taxon>Rhabditida</taxon>
        <taxon>Tylenchina</taxon>
        <taxon>Panagrolaimomorpha</taxon>
        <taxon>Strongyloidoidea</taxon>
        <taxon>Steinernematidae</taxon>
        <taxon>Steinernema</taxon>
    </lineage>
</organism>
<keyword evidence="2" id="KW-1185">Reference proteome</keyword>
<feature type="compositionally biased region" description="Basic and acidic residues" evidence="1">
    <location>
        <begin position="17"/>
        <end position="36"/>
    </location>
</feature>